<sequence length="354" mass="40072">MTERPNAHAVLKAHDAEVYEALAAPEVFADLFNGSLFAGTQVIRPEMLSQINEKALAGEEGLDKRRLITYRIRDSSRSCGFSEGLLQVMLGVEGQRMADYGMPVRMLMYDAIAYARQVKALSKRNRREKRLRRGAEFLSGIKKEDRLIPVLSLVFYYGEDQDWDGALSLHDMLEFPEELKAYQKYFSDYRINLVSSRTVNSGSFHTGLREVFELLKVMGDKEGLQRLLEEQREHYSRLDLERGELIACFLDIKLPAMGRGTQTGKAKGKEKVDMCTAIQELIREGEEKGERKGKRKMAENVLKELFNRGFSAEEGAAVTCLELREVQILFAQWHPGGGDSLTSAGDSMSCHEQI</sequence>
<keyword evidence="2" id="KW-1185">Reference proteome</keyword>
<reference evidence="1 2" key="1">
    <citation type="submission" date="2020-08" db="EMBL/GenBank/DDBJ databases">
        <authorList>
            <person name="Liu C."/>
            <person name="Sun Q."/>
        </authorList>
    </citation>
    <scope>NUCLEOTIDE SEQUENCE [LARGE SCALE GENOMIC DNA]</scope>
    <source>
        <strain evidence="1 2">NSJ-29</strain>
    </source>
</reference>
<accession>A0A7G9GCM6</accession>
<gene>
    <name evidence="1" type="ORF">H9Q79_17135</name>
</gene>
<dbReference type="AlphaFoldDB" id="A0A7G9GCM6"/>
<proteinExistence type="predicted"/>
<name>A0A7G9GCM6_9FIRM</name>
<dbReference type="EMBL" id="CP060635">
    <property type="protein sequence ID" value="QNM08558.1"/>
    <property type="molecule type" value="Genomic_DNA"/>
</dbReference>
<protein>
    <submittedName>
        <fullName evidence="1">Rpn family recombination-promoting nuclease/putative transposase</fullName>
    </submittedName>
</protein>
<dbReference type="RefSeq" id="WP_249328796.1">
    <property type="nucleotide sequence ID" value="NZ_CP060635.1"/>
</dbReference>
<organism evidence="1 2">
    <name type="scientific">Wansuia hejianensis</name>
    <dbReference type="NCBI Taxonomy" id="2763667"/>
    <lineage>
        <taxon>Bacteria</taxon>
        <taxon>Bacillati</taxon>
        <taxon>Bacillota</taxon>
        <taxon>Clostridia</taxon>
        <taxon>Lachnospirales</taxon>
        <taxon>Lachnospiraceae</taxon>
        <taxon>Wansuia</taxon>
    </lineage>
</organism>
<dbReference type="Proteomes" id="UP000515860">
    <property type="component" value="Chromosome"/>
</dbReference>
<evidence type="ECO:0000313" key="1">
    <source>
        <dbReference type="EMBL" id="QNM08558.1"/>
    </source>
</evidence>
<evidence type="ECO:0000313" key="2">
    <source>
        <dbReference type="Proteomes" id="UP000515860"/>
    </source>
</evidence>
<dbReference type="KEGG" id="whj:H9Q79_17135"/>